<evidence type="ECO:0000313" key="2">
    <source>
        <dbReference type="Proteomes" id="UP000281553"/>
    </source>
</evidence>
<accession>A0A3P6QFN3</accession>
<proteinExistence type="predicted"/>
<dbReference type="AlphaFoldDB" id="A0A3P6QFN3"/>
<dbReference type="EMBL" id="UYRU01014452">
    <property type="protein sequence ID" value="VDK50176.1"/>
    <property type="molecule type" value="Genomic_DNA"/>
</dbReference>
<keyword evidence="2" id="KW-1185">Reference proteome</keyword>
<protein>
    <submittedName>
        <fullName evidence="1">Uncharacterized protein</fullName>
    </submittedName>
</protein>
<name>A0A3P6QFN3_DIBLA</name>
<organism evidence="1 2">
    <name type="scientific">Dibothriocephalus latus</name>
    <name type="common">Fish tapeworm</name>
    <name type="synonym">Diphyllobothrium latum</name>
    <dbReference type="NCBI Taxonomy" id="60516"/>
    <lineage>
        <taxon>Eukaryota</taxon>
        <taxon>Metazoa</taxon>
        <taxon>Spiralia</taxon>
        <taxon>Lophotrochozoa</taxon>
        <taxon>Platyhelminthes</taxon>
        <taxon>Cestoda</taxon>
        <taxon>Eucestoda</taxon>
        <taxon>Diphyllobothriidea</taxon>
        <taxon>Diphyllobothriidae</taxon>
        <taxon>Dibothriocephalus</taxon>
    </lineage>
</organism>
<reference evidence="1 2" key="1">
    <citation type="submission" date="2018-11" db="EMBL/GenBank/DDBJ databases">
        <authorList>
            <consortium name="Pathogen Informatics"/>
        </authorList>
    </citation>
    <scope>NUCLEOTIDE SEQUENCE [LARGE SCALE GENOMIC DNA]</scope>
</reference>
<sequence length="49" mass="5326">MLPPIETKGLTEDQAGELMDKTYAAMKSLFDLTAAASPEELGSDLRKKL</sequence>
<evidence type="ECO:0000313" key="1">
    <source>
        <dbReference type="EMBL" id="VDK50176.1"/>
    </source>
</evidence>
<gene>
    <name evidence="1" type="ORF">DILT_LOCUS1774</name>
</gene>
<dbReference type="OrthoDB" id="202234at2759"/>
<dbReference type="Proteomes" id="UP000281553">
    <property type="component" value="Unassembled WGS sequence"/>
</dbReference>